<evidence type="ECO:0000259" key="1">
    <source>
        <dbReference type="Pfam" id="PF01695"/>
    </source>
</evidence>
<accession>A0A1I3UJA0</accession>
<dbReference type="InterPro" id="IPR002611">
    <property type="entry name" value="IstB_ATP-bd"/>
</dbReference>
<evidence type="ECO:0000313" key="3">
    <source>
        <dbReference type="Proteomes" id="UP000199545"/>
    </source>
</evidence>
<dbReference type="PANTHER" id="PTHR30050:SF4">
    <property type="entry name" value="ATP-BINDING PROTEIN RV3427C IN INSERTION SEQUENCE-RELATED"/>
    <property type="match status" value="1"/>
</dbReference>
<dbReference type="GO" id="GO:0006260">
    <property type="term" value="P:DNA replication"/>
    <property type="evidence" value="ECO:0007669"/>
    <property type="project" value="TreeGrafter"/>
</dbReference>
<organism evidence="2 3">
    <name type="scientific">Thermoflavimicrobium dichotomicum</name>
    <dbReference type="NCBI Taxonomy" id="46223"/>
    <lineage>
        <taxon>Bacteria</taxon>
        <taxon>Bacillati</taxon>
        <taxon>Bacillota</taxon>
        <taxon>Bacilli</taxon>
        <taxon>Bacillales</taxon>
        <taxon>Thermoactinomycetaceae</taxon>
        <taxon>Thermoflavimicrobium</taxon>
    </lineage>
</organism>
<dbReference type="PANTHER" id="PTHR30050">
    <property type="entry name" value="CHROMOSOMAL REPLICATION INITIATOR PROTEIN DNAA"/>
    <property type="match status" value="1"/>
</dbReference>
<dbReference type="AlphaFoldDB" id="A0A1I3UJA0"/>
<dbReference type="Pfam" id="PF01695">
    <property type="entry name" value="IstB_IS21"/>
    <property type="match status" value="1"/>
</dbReference>
<reference evidence="2 3" key="1">
    <citation type="submission" date="2016-10" db="EMBL/GenBank/DDBJ databases">
        <authorList>
            <person name="de Groot N.N."/>
        </authorList>
    </citation>
    <scope>NUCLEOTIDE SEQUENCE [LARGE SCALE GENOMIC DNA]</scope>
    <source>
        <strain evidence="2 3">DSM 44778</strain>
    </source>
</reference>
<feature type="domain" description="IstB-like ATP-binding" evidence="1">
    <location>
        <begin position="83"/>
        <end position="183"/>
    </location>
</feature>
<dbReference type="SUPFAM" id="SSF52540">
    <property type="entry name" value="P-loop containing nucleoside triphosphate hydrolases"/>
    <property type="match status" value="1"/>
</dbReference>
<dbReference type="EMBL" id="FORR01000025">
    <property type="protein sequence ID" value="SFJ82793.1"/>
    <property type="molecule type" value="Genomic_DNA"/>
</dbReference>
<dbReference type="InterPro" id="IPR027417">
    <property type="entry name" value="P-loop_NTPase"/>
</dbReference>
<protein>
    <submittedName>
        <fullName evidence="2">DNA replication protein DnaC</fullName>
    </submittedName>
</protein>
<sequence>MRRFKSAMIPDEFKQATFQDYKIRCEAHEILLNAAKKYVEEFDQIKGTSANSLGFIAIFGEQRMKEMPKDQRAIMKRKHNNYGLGKTHLQVAIAKELLRKGEQVLIVADVALMDELMNLRRSDNQQTFNERIHQLITVPVLVWDDIGKANPTEAKQSMYFQIINERYRAQRPIIYSSNEDAETLSDRIGPAATSRLLGMSKGRIYRVEGPDYRLTGEAE</sequence>
<keyword evidence="3" id="KW-1185">Reference proteome</keyword>
<dbReference type="GO" id="GO:0005524">
    <property type="term" value="F:ATP binding"/>
    <property type="evidence" value="ECO:0007669"/>
    <property type="project" value="InterPro"/>
</dbReference>
<dbReference type="STRING" id="46223.SAMN05421852_12523"/>
<evidence type="ECO:0000313" key="2">
    <source>
        <dbReference type="EMBL" id="SFJ82793.1"/>
    </source>
</evidence>
<name>A0A1I3UJA0_9BACL</name>
<dbReference type="Proteomes" id="UP000199545">
    <property type="component" value="Unassembled WGS sequence"/>
</dbReference>
<proteinExistence type="predicted"/>
<gene>
    <name evidence="2" type="ORF">SAMN05421852_12523</name>
</gene>
<dbReference type="Gene3D" id="3.40.50.300">
    <property type="entry name" value="P-loop containing nucleotide triphosphate hydrolases"/>
    <property type="match status" value="1"/>
</dbReference>